<dbReference type="PANTHER" id="PTHR45835:SF101">
    <property type="entry name" value="NUCLEOTIDYLTRANSFERASE, RIBONUCLEASE H"/>
    <property type="match status" value="1"/>
</dbReference>
<feature type="coiled-coil region" evidence="7">
    <location>
        <begin position="28"/>
        <end position="55"/>
    </location>
</feature>
<dbReference type="InterPro" id="IPR056924">
    <property type="entry name" value="SH3_Tf2-1"/>
</dbReference>
<dbReference type="GO" id="GO:0003676">
    <property type="term" value="F:nucleic acid binding"/>
    <property type="evidence" value="ECO:0007669"/>
    <property type="project" value="InterPro"/>
</dbReference>
<keyword evidence="7" id="KW-0175">Coiled coil</keyword>
<dbReference type="SUPFAM" id="SSF56672">
    <property type="entry name" value="DNA/RNA polymerases"/>
    <property type="match status" value="1"/>
</dbReference>
<dbReference type="PANTHER" id="PTHR45835">
    <property type="entry name" value="YALI0A06105P"/>
    <property type="match status" value="1"/>
</dbReference>
<dbReference type="Gene3D" id="1.10.510.10">
    <property type="entry name" value="Transferase(Phosphotransferase) domain 1"/>
    <property type="match status" value="1"/>
</dbReference>
<evidence type="ECO:0000313" key="10">
    <source>
        <dbReference type="Proteomes" id="UP000235145"/>
    </source>
</evidence>
<dbReference type="InterPro" id="IPR043502">
    <property type="entry name" value="DNA/RNA_pol_sf"/>
</dbReference>
<dbReference type="Pfam" id="PF17917">
    <property type="entry name" value="RT_RNaseH"/>
    <property type="match status" value="1"/>
</dbReference>
<dbReference type="SUPFAM" id="SSF56112">
    <property type="entry name" value="Protein kinase-like (PK-like)"/>
    <property type="match status" value="1"/>
</dbReference>
<evidence type="ECO:0000256" key="5">
    <source>
        <dbReference type="ARBA" id="ARBA00022801"/>
    </source>
</evidence>
<dbReference type="InterPro" id="IPR036397">
    <property type="entry name" value="RNaseH_sf"/>
</dbReference>
<evidence type="ECO:0000259" key="8">
    <source>
        <dbReference type="PROSITE" id="PS50994"/>
    </source>
</evidence>
<keyword evidence="1" id="KW-0808">Transferase</keyword>
<dbReference type="InterPro" id="IPR012337">
    <property type="entry name" value="RNaseH-like_sf"/>
</dbReference>
<keyword evidence="2" id="KW-0548">Nucleotidyltransferase</keyword>
<dbReference type="SUPFAM" id="SSF53098">
    <property type="entry name" value="Ribonuclease H-like"/>
    <property type="match status" value="1"/>
</dbReference>
<evidence type="ECO:0000256" key="6">
    <source>
        <dbReference type="ARBA" id="ARBA00022918"/>
    </source>
</evidence>
<dbReference type="Proteomes" id="UP000235145">
    <property type="component" value="Unassembled WGS sequence"/>
</dbReference>
<dbReference type="InterPro" id="IPR041373">
    <property type="entry name" value="RT_RNaseH"/>
</dbReference>
<evidence type="ECO:0000256" key="1">
    <source>
        <dbReference type="ARBA" id="ARBA00022679"/>
    </source>
</evidence>
<dbReference type="PROSITE" id="PS50994">
    <property type="entry name" value="INTEGRASE"/>
    <property type="match status" value="1"/>
</dbReference>
<dbReference type="Gene3D" id="1.10.340.70">
    <property type="match status" value="1"/>
</dbReference>
<keyword evidence="6" id="KW-0695">RNA-directed DNA polymerase</keyword>
<dbReference type="Pfam" id="PF17921">
    <property type="entry name" value="Integrase_H2C2"/>
    <property type="match status" value="1"/>
</dbReference>
<dbReference type="AlphaFoldDB" id="A0A9R1VK15"/>
<reference evidence="9 10" key="1">
    <citation type="journal article" date="2017" name="Nat. Commun.">
        <title>Genome assembly with in vitro proximity ligation data and whole-genome triplication in lettuce.</title>
        <authorList>
            <person name="Reyes-Chin-Wo S."/>
            <person name="Wang Z."/>
            <person name="Yang X."/>
            <person name="Kozik A."/>
            <person name="Arikit S."/>
            <person name="Song C."/>
            <person name="Xia L."/>
            <person name="Froenicke L."/>
            <person name="Lavelle D.O."/>
            <person name="Truco M.J."/>
            <person name="Xia R."/>
            <person name="Zhu S."/>
            <person name="Xu C."/>
            <person name="Xu H."/>
            <person name="Xu X."/>
            <person name="Cox K."/>
            <person name="Korf I."/>
            <person name="Meyers B.C."/>
            <person name="Michelmore R.W."/>
        </authorList>
    </citation>
    <scope>NUCLEOTIDE SEQUENCE [LARGE SCALE GENOMIC DNA]</scope>
    <source>
        <strain evidence="10">cv. Salinas</strain>
        <tissue evidence="9">Seedlings</tissue>
    </source>
</reference>
<keyword evidence="5" id="KW-0378">Hydrolase</keyword>
<dbReference type="GO" id="GO:0004519">
    <property type="term" value="F:endonuclease activity"/>
    <property type="evidence" value="ECO:0007669"/>
    <property type="project" value="UniProtKB-KW"/>
</dbReference>
<evidence type="ECO:0000256" key="7">
    <source>
        <dbReference type="SAM" id="Coils"/>
    </source>
</evidence>
<dbReference type="InterPro" id="IPR041588">
    <property type="entry name" value="Integrase_H2C2"/>
</dbReference>
<sequence length="658" mass="76789">MVQRLVLGRNPKTDKGATLVDVVRMSEKNELHDENQRLNLEKVKLEQQVNTINTQPRDMKSNNLLIGPRGQLKLADFGLACIFGSPDRSMGCIEAWILAKGKNLIEIRVITKSYDESKIRHKIDTAPKDLSSRPLKLWRHYLFGTKCQLFTNHKSLKYIFSQQTLNMRQQRAMELIKENDCKILYHPGKANVVADALSRKVYRNSMCYTITHTTVKFTILDELEKWQVEALRPENVKKEGMVHYVDVLLDDPRGLKVFKNRLWIPKIGGLRQKILDEAHKSKLSIHFGTSKMYYDVRADYWWPGLKRDIGRYVQECLICLQVKIEHQKPYRTPKILSVPVWKWEEMSMDFITKLPKTARQHDSIWVIVDRLTKCAHFLAMRETDPMEKYAQVYLDEIVARYGVPLKIISDRDTRFSSHFWASMQRELGSRVALSTAYHPQTDGQTERTIQTVEDMIRACVLEFGGNWDKYLSLVEFSYNNSYHASIKMPPYEALYGRKCHTPLCWRDVSLWKGLMRFGKKGKLSPRFVGPFKIIQRIGKQAYRLEFPEDLAGIHDVFHVSYLHKCLSIYDETVPLSEVKLDNKLRYVEEPEEIVNEKTTKLRNKEVELVLVKWKHHRGPNYIWENKNEIRAKYPPFILINVISGTKSSKGGGENLVEI</sequence>
<dbReference type="InterPro" id="IPR011009">
    <property type="entry name" value="Kinase-like_dom_sf"/>
</dbReference>
<dbReference type="GO" id="GO:0015074">
    <property type="term" value="P:DNA integration"/>
    <property type="evidence" value="ECO:0007669"/>
    <property type="project" value="InterPro"/>
</dbReference>
<comment type="caution">
    <text evidence="9">The sequence shown here is derived from an EMBL/GenBank/DDBJ whole genome shotgun (WGS) entry which is preliminary data.</text>
</comment>
<dbReference type="CDD" id="cd09274">
    <property type="entry name" value="RNase_HI_RT_Ty3"/>
    <property type="match status" value="1"/>
</dbReference>
<proteinExistence type="predicted"/>
<protein>
    <recommendedName>
        <fullName evidence="8">Integrase catalytic domain-containing protein</fullName>
    </recommendedName>
</protein>
<keyword evidence="3" id="KW-0540">Nuclease</keyword>
<name>A0A9R1VK15_LACSA</name>
<evidence type="ECO:0000256" key="2">
    <source>
        <dbReference type="ARBA" id="ARBA00022695"/>
    </source>
</evidence>
<dbReference type="Pfam" id="PF24626">
    <property type="entry name" value="SH3_Tf2-1"/>
    <property type="match status" value="1"/>
</dbReference>
<gene>
    <name evidence="9" type="ORF">LSAT_V11C400187710</name>
</gene>
<keyword evidence="10" id="KW-1185">Reference proteome</keyword>
<dbReference type="EMBL" id="NBSK02000004">
    <property type="protein sequence ID" value="KAJ0208702.1"/>
    <property type="molecule type" value="Genomic_DNA"/>
</dbReference>
<dbReference type="GO" id="GO:0003964">
    <property type="term" value="F:RNA-directed DNA polymerase activity"/>
    <property type="evidence" value="ECO:0007669"/>
    <property type="project" value="UniProtKB-KW"/>
</dbReference>
<organism evidence="9 10">
    <name type="scientific">Lactuca sativa</name>
    <name type="common">Garden lettuce</name>
    <dbReference type="NCBI Taxonomy" id="4236"/>
    <lineage>
        <taxon>Eukaryota</taxon>
        <taxon>Viridiplantae</taxon>
        <taxon>Streptophyta</taxon>
        <taxon>Embryophyta</taxon>
        <taxon>Tracheophyta</taxon>
        <taxon>Spermatophyta</taxon>
        <taxon>Magnoliopsida</taxon>
        <taxon>eudicotyledons</taxon>
        <taxon>Gunneridae</taxon>
        <taxon>Pentapetalae</taxon>
        <taxon>asterids</taxon>
        <taxon>campanulids</taxon>
        <taxon>Asterales</taxon>
        <taxon>Asteraceae</taxon>
        <taxon>Cichorioideae</taxon>
        <taxon>Cichorieae</taxon>
        <taxon>Lactucinae</taxon>
        <taxon>Lactuca</taxon>
    </lineage>
</organism>
<evidence type="ECO:0000313" key="9">
    <source>
        <dbReference type="EMBL" id="KAJ0208702.1"/>
    </source>
</evidence>
<dbReference type="GO" id="GO:0016787">
    <property type="term" value="F:hydrolase activity"/>
    <property type="evidence" value="ECO:0007669"/>
    <property type="project" value="UniProtKB-KW"/>
</dbReference>
<feature type="domain" description="Integrase catalytic" evidence="8">
    <location>
        <begin position="335"/>
        <end position="498"/>
    </location>
</feature>
<dbReference type="InterPro" id="IPR001584">
    <property type="entry name" value="Integrase_cat-core"/>
</dbReference>
<evidence type="ECO:0000256" key="3">
    <source>
        <dbReference type="ARBA" id="ARBA00022722"/>
    </source>
</evidence>
<accession>A0A9R1VK15</accession>
<dbReference type="Gene3D" id="3.30.420.10">
    <property type="entry name" value="Ribonuclease H-like superfamily/Ribonuclease H"/>
    <property type="match status" value="1"/>
</dbReference>
<evidence type="ECO:0000256" key="4">
    <source>
        <dbReference type="ARBA" id="ARBA00022759"/>
    </source>
</evidence>
<keyword evidence="4" id="KW-0255">Endonuclease</keyword>